<dbReference type="EC" id="1.1.1.94" evidence="7"/>
<dbReference type="SUPFAM" id="SSF48179">
    <property type="entry name" value="6-phosphogluconate dehydrogenase C-terminal domain-like"/>
    <property type="match status" value="1"/>
</dbReference>
<evidence type="ECO:0000256" key="7">
    <source>
        <dbReference type="HAMAP-Rule" id="MF_00394"/>
    </source>
</evidence>
<feature type="binding site" evidence="7">
    <location>
        <position position="281"/>
    </location>
    <ligand>
        <name>NADPH</name>
        <dbReference type="ChEBI" id="CHEBI:57783"/>
    </ligand>
</feature>
<accession>A0ABU0W7F2</accession>
<keyword evidence="3 7" id="KW-0560">Oxidoreductase</keyword>
<evidence type="ECO:0000256" key="3">
    <source>
        <dbReference type="ARBA" id="ARBA00023002"/>
    </source>
</evidence>
<evidence type="ECO:0000259" key="11">
    <source>
        <dbReference type="Pfam" id="PF07479"/>
    </source>
</evidence>
<keyword evidence="5 7" id="KW-0594">Phospholipid biosynthesis</keyword>
<protein>
    <recommendedName>
        <fullName evidence="7">Glycerol-3-phosphate dehydrogenase [NAD(P)+]</fullName>
        <ecNumber evidence="7">1.1.1.94</ecNumber>
    </recommendedName>
    <alternativeName>
        <fullName evidence="7">NAD(P)(+)-dependent glycerol-3-phosphate dehydrogenase</fullName>
    </alternativeName>
    <alternativeName>
        <fullName evidence="7">NAD(P)H-dependent dihydroxyacetone-phosphate reductase</fullName>
    </alternativeName>
</protein>
<feature type="binding site" evidence="7">
    <location>
        <position position="257"/>
    </location>
    <ligand>
        <name>sn-glycerol 3-phosphate</name>
        <dbReference type="ChEBI" id="CHEBI:57597"/>
    </ligand>
</feature>
<dbReference type="Gene3D" id="1.10.1040.10">
    <property type="entry name" value="N-(1-d-carboxylethyl)-l-norvaline Dehydrogenase, domain 2"/>
    <property type="match status" value="1"/>
</dbReference>
<feature type="binding site" evidence="7">
    <location>
        <position position="14"/>
    </location>
    <ligand>
        <name>NADPH</name>
        <dbReference type="ChEBI" id="CHEBI:57783"/>
    </ligand>
</feature>
<feature type="binding site" evidence="7">
    <location>
        <position position="192"/>
    </location>
    <ligand>
        <name>sn-glycerol 3-phosphate</name>
        <dbReference type="ChEBI" id="CHEBI:57597"/>
    </ligand>
</feature>
<dbReference type="Proteomes" id="UP001239019">
    <property type="component" value="Unassembled WGS sequence"/>
</dbReference>
<evidence type="ECO:0000313" key="12">
    <source>
        <dbReference type="EMBL" id="MDQ2069869.1"/>
    </source>
</evidence>
<dbReference type="PANTHER" id="PTHR11728">
    <property type="entry name" value="GLYCEROL-3-PHOSPHATE DEHYDROGENASE"/>
    <property type="match status" value="1"/>
</dbReference>
<feature type="active site" description="Proton acceptor" evidence="7">
    <location>
        <position position="192"/>
    </location>
</feature>
<feature type="domain" description="Glycerol-3-phosphate dehydrogenase NAD-dependent C-terminal" evidence="11">
    <location>
        <begin position="181"/>
        <end position="320"/>
    </location>
</feature>
<feature type="binding site" evidence="7">
    <location>
        <position position="245"/>
    </location>
    <ligand>
        <name>sn-glycerol 3-phosphate</name>
        <dbReference type="ChEBI" id="CHEBI:57597"/>
    </ligand>
</feature>
<feature type="binding site" evidence="7">
    <location>
        <position position="137"/>
    </location>
    <ligand>
        <name>sn-glycerol 3-phosphate</name>
        <dbReference type="ChEBI" id="CHEBI:57597"/>
    </ligand>
</feature>
<dbReference type="EMBL" id="JAVDDT010000004">
    <property type="protein sequence ID" value="MDQ2069869.1"/>
    <property type="molecule type" value="Genomic_DNA"/>
</dbReference>
<sequence length="331" mass="34412">MLKEPIAVLGGGAWGTALAIQLARSGRAVRLWARDPAHVAEMISDRENRRRLPGAAFPDSLQPEAELTAALADSRDVLIAVPSHAFRETLEALRANRPEGLRLAWATKGFEPGTGRLAEAVVAEVLGEGLPMAVLTGPTFAAEVGRGLPTAMTVASTDATFAADLADTLHGDHFRAYTSPDLIGAEVGGAVKNVIAIGAGVSDGLGFGANARVALITRGLAEMIRLGEALGGQRDTLTGLAGMGDLVLTCTDDQSRNRRFGLALASGKSVDEARAEIGLVEGAMAAAEVCRIGAGLGIEVPIAEQVHAMVDQGVPPLEAAEQLLRRERKPE</sequence>
<dbReference type="InterPro" id="IPR006168">
    <property type="entry name" value="G3P_DH_NAD-dep"/>
</dbReference>
<feature type="binding site" evidence="7">
    <location>
        <position position="139"/>
    </location>
    <ligand>
        <name>sn-glycerol 3-phosphate</name>
        <dbReference type="ChEBI" id="CHEBI:57597"/>
    </ligand>
</feature>
<organism evidence="12 13">
    <name type="scientific">Natronospira bacteriovora</name>
    <dbReference type="NCBI Taxonomy" id="3069753"/>
    <lineage>
        <taxon>Bacteria</taxon>
        <taxon>Pseudomonadati</taxon>
        <taxon>Pseudomonadota</taxon>
        <taxon>Gammaproteobacteria</taxon>
        <taxon>Natronospirales</taxon>
        <taxon>Natronospiraceae</taxon>
        <taxon>Natronospira</taxon>
    </lineage>
</organism>
<keyword evidence="7 8" id="KW-0520">NAD</keyword>
<feature type="binding site" evidence="7">
    <location>
        <position position="108"/>
    </location>
    <ligand>
        <name>sn-glycerol 3-phosphate</name>
        <dbReference type="ChEBI" id="CHEBI:57597"/>
    </ligand>
</feature>
<keyword evidence="7" id="KW-0521">NADP</keyword>
<comment type="caution">
    <text evidence="12">The sequence shown here is derived from an EMBL/GenBank/DDBJ whole genome shotgun (WGS) entry which is preliminary data.</text>
</comment>
<dbReference type="SUPFAM" id="SSF51735">
    <property type="entry name" value="NAD(P)-binding Rossmann-fold domains"/>
    <property type="match status" value="1"/>
</dbReference>
<keyword evidence="4 7" id="KW-0443">Lipid metabolism</keyword>
<keyword evidence="13" id="KW-1185">Reference proteome</keyword>
<dbReference type="PRINTS" id="PR00077">
    <property type="entry name" value="GPDHDRGNASE"/>
</dbReference>
<comment type="caution">
    <text evidence="7">Lacks conserved residue(s) required for the propagation of feature annotation.</text>
</comment>
<feature type="binding site" evidence="7">
    <location>
        <position position="279"/>
    </location>
    <ligand>
        <name>NADPH</name>
        <dbReference type="ChEBI" id="CHEBI:57783"/>
    </ligand>
</feature>
<feature type="domain" description="Glycerol-3-phosphate dehydrogenase NAD-dependent N-terminal" evidence="10">
    <location>
        <begin position="6"/>
        <end position="161"/>
    </location>
</feature>
<proteinExistence type="inferred from homology"/>
<dbReference type="NCBIfam" id="NF000940">
    <property type="entry name" value="PRK00094.1-2"/>
    <property type="match status" value="1"/>
</dbReference>
<dbReference type="NCBIfam" id="NF000942">
    <property type="entry name" value="PRK00094.1-4"/>
    <property type="match status" value="1"/>
</dbReference>
<dbReference type="Gene3D" id="3.40.50.720">
    <property type="entry name" value="NAD(P)-binding Rossmann-like Domain"/>
    <property type="match status" value="1"/>
</dbReference>
<dbReference type="PIRSF" id="PIRSF000114">
    <property type="entry name" value="Glycerol-3-P_dh"/>
    <property type="match status" value="1"/>
</dbReference>
<evidence type="ECO:0000256" key="1">
    <source>
        <dbReference type="ARBA" id="ARBA00011009"/>
    </source>
</evidence>
<dbReference type="InterPro" id="IPR036291">
    <property type="entry name" value="NAD(P)-bd_dom_sf"/>
</dbReference>
<evidence type="ECO:0000259" key="10">
    <source>
        <dbReference type="Pfam" id="PF01210"/>
    </source>
</evidence>
<feature type="binding site" evidence="7">
    <location>
        <position position="141"/>
    </location>
    <ligand>
        <name>NADPH</name>
        <dbReference type="ChEBI" id="CHEBI:57783"/>
    </ligand>
</feature>
<feature type="binding site" evidence="7">
    <location>
        <position position="256"/>
    </location>
    <ligand>
        <name>NADPH</name>
        <dbReference type="ChEBI" id="CHEBI:57783"/>
    </ligand>
</feature>
<dbReference type="GO" id="GO:0047952">
    <property type="term" value="F:glycerol-3-phosphate dehydrogenase [NAD(P)+] activity"/>
    <property type="evidence" value="ECO:0007669"/>
    <property type="project" value="UniProtKB-EC"/>
</dbReference>
<comment type="subcellular location">
    <subcellularLocation>
        <location evidence="7">Cytoplasm</location>
    </subcellularLocation>
</comment>
<gene>
    <name evidence="7" type="primary">gpsA</name>
    <name evidence="12" type="ORF">RBH19_08290</name>
</gene>
<feature type="binding site" evidence="7">
    <location>
        <position position="255"/>
    </location>
    <ligand>
        <name>sn-glycerol 3-phosphate</name>
        <dbReference type="ChEBI" id="CHEBI:57597"/>
    </ligand>
</feature>
<dbReference type="HAMAP" id="MF_00394">
    <property type="entry name" value="NAD_Glyc3P_dehydrog"/>
    <property type="match status" value="1"/>
</dbReference>
<evidence type="ECO:0000313" key="13">
    <source>
        <dbReference type="Proteomes" id="UP001239019"/>
    </source>
</evidence>
<evidence type="ECO:0000256" key="8">
    <source>
        <dbReference type="RuleBase" id="RU000437"/>
    </source>
</evidence>
<comment type="similarity">
    <text evidence="1 7 8">Belongs to the NAD-dependent glycerol-3-phosphate dehydrogenase family.</text>
</comment>
<comment type="pathway">
    <text evidence="7">Membrane lipid metabolism; glycerophospholipid metabolism.</text>
</comment>
<keyword evidence="7" id="KW-0963">Cytoplasm</keyword>
<comment type="catalytic activity">
    <reaction evidence="7">
        <text>sn-glycerol 3-phosphate + NAD(+) = dihydroxyacetone phosphate + NADH + H(+)</text>
        <dbReference type="Rhea" id="RHEA:11092"/>
        <dbReference type="ChEBI" id="CHEBI:15378"/>
        <dbReference type="ChEBI" id="CHEBI:57540"/>
        <dbReference type="ChEBI" id="CHEBI:57597"/>
        <dbReference type="ChEBI" id="CHEBI:57642"/>
        <dbReference type="ChEBI" id="CHEBI:57945"/>
        <dbReference type="EC" id="1.1.1.94"/>
    </reaction>
</comment>
<evidence type="ECO:0000256" key="9">
    <source>
        <dbReference type="RuleBase" id="RU000439"/>
    </source>
</evidence>
<feature type="binding site" evidence="7">
    <location>
        <position position="108"/>
    </location>
    <ligand>
        <name>NADPH</name>
        <dbReference type="ChEBI" id="CHEBI:57783"/>
    </ligand>
</feature>
<dbReference type="InterPro" id="IPR013328">
    <property type="entry name" value="6PGD_dom2"/>
</dbReference>
<keyword evidence="6 7" id="KW-1208">Phospholipid metabolism</keyword>
<feature type="binding site" evidence="7">
    <location>
        <position position="34"/>
    </location>
    <ligand>
        <name>NADPH</name>
        <dbReference type="ChEBI" id="CHEBI:57783"/>
    </ligand>
</feature>
<comment type="function">
    <text evidence="7">Catalyzes the reduction of the glycolytic intermediate dihydroxyacetone phosphate (DHAP) to sn-glycerol 3-phosphate (G3P), the key precursor for phospholipid synthesis.</text>
</comment>
<keyword evidence="2 7" id="KW-0444">Lipid biosynthesis</keyword>
<dbReference type="Pfam" id="PF01210">
    <property type="entry name" value="NAD_Gly3P_dh_N"/>
    <property type="match status" value="1"/>
</dbReference>
<dbReference type="InterPro" id="IPR011128">
    <property type="entry name" value="G3P_DH_NAD-dep_N"/>
</dbReference>
<evidence type="ECO:0000256" key="6">
    <source>
        <dbReference type="ARBA" id="ARBA00023264"/>
    </source>
</evidence>
<keyword evidence="7" id="KW-0547">Nucleotide-binding</keyword>
<evidence type="ECO:0000256" key="2">
    <source>
        <dbReference type="ARBA" id="ARBA00022516"/>
    </source>
</evidence>
<dbReference type="PANTHER" id="PTHR11728:SF1">
    <property type="entry name" value="GLYCEROL-3-PHOSPHATE DEHYDROGENASE [NAD(+)] 2, CHLOROPLASTIC"/>
    <property type="match status" value="1"/>
</dbReference>
<dbReference type="InterPro" id="IPR008927">
    <property type="entry name" value="6-PGluconate_DH-like_C_sf"/>
</dbReference>
<evidence type="ECO:0000256" key="4">
    <source>
        <dbReference type="ARBA" id="ARBA00023098"/>
    </source>
</evidence>
<evidence type="ECO:0000256" key="5">
    <source>
        <dbReference type="ARBA" id="ARBA00023209"/>
    </source>
</evidence>
<comment type="catalytic activity">
    <reaction evidence="7 9">
        <text>sn-glycerol 3-phosphate + NADP(+) = dihydroxyacetone phosphate + NADPH + H(+)</text>
        <dbReference type="Rhea" id="RHEA:11096"/>
        <dbReference type="ChEBI" id="CHEBI:15378"/>
        <dbReference type="ChEBI" id="CHEBI:57597"/>
        <dbReference type="ChEBI" id="CHEBI:57642"/>
        <dbReference type="ChEBI" id="CHEBI:57783"/>
        <dbReference type="ChEBI" id="CHEBI:58349"/>
        <dbReference type="EC" id="1.1.1.94"/>
    </reaction>
</comment>
<dbReference type="PROSITE" id="PS00957">
    <property type="entry name" value="NAD_G3PDH"/>
    <property type="match status" value="1"/>
</dbReference>
<dbReference type="InterPro" id="IPR006109">
    <property type="entry name" value="G3P_DH_NAD-dep_C"/>
</dbReference>
<dbReference type="Pfam" id="PF07479">
    <property type="entry name" value="NAD_Gly3P_dh_C"/>
    <property type="match status" value="1"/>
</dbReference>
<reference evidence="12 13" key="1">
    <citation type="submission" date="2023-08" db="EMBL/GenBank/DDBJ databases">
        <title>Whole-genome sequencing of halo(alkali)philic microorganisms from hypersaline lakes.</title>
        <authorList>
            <person name="Sorokin D.Y."/>
            <person name="Abbas B."/>
            <person name="Merkel A.Y."/>
        </authorList>
    </citation>
    <scope>NUCLEOTIDE SEQUENCE [LARGE SCALE GENOMIC DNA]</scope>
    <source>
        <strain evidence="12 13">AB-CW4</strain>
    </source>
</reference>
<feature type="binding site" evidence="7">
    <location>
        <position position="256"/>
    </location>
    <ligand>
        <name>sn-glycerol 3-phosphate</name>
        <dbReference type="ChEBI" id="CHEBI:57597"/>
    </ligand>
</feature>
<name>A0ABU0W7F2_9GAMM</name>